<reference evidence="2" key="2">
    <citation type="submission" date="2020-12" db="EMBL/GenBank/DDBJ databases">
        <authorList>
            <person name="Kanost M."/>
        </authorList>
    </citation>
    <scope>NUCLEOTIDE SEQUENCE</scope>
</reference>
<organism evidence="2 3">
    <name type="scientific">Manduca sexta</name>
    <name type="common">Tobacco hawkmoth</name>
    <name type="synonym">Tobacco hornworm</name>
    <dbReference type="NCBI Taxonomy" id="7130"/>
    <lineage>
        <taxon>Eukaryota</taxon>
        <taxon>Metazoa</taxon>
        <taxon>Ecdysozoa</taxon>
        <taxon>Arthropoda</taxon>
        <taxon>Hexapoda</taxon>
        <taxon>Insecta</taxon>
        <taxon>Pterygota</taxon>
        <taxon>Neoptera</taxon>
        <taxon>Endopterygota</taxon>
        <taxon>Lepidoptera</taxon>
        <taxon>Glossata</taxon>
        <taxon>Ditrysia</taxon>
        <taxon>Bombycoidea</taxon>
        <taxon>Sphingidae</taxon>
        <taxon>Sphinginae</taxon>
        <taxon>Sphingini</taxon>
        <taxon>Manduca</taxon>
    </lineage>
</organism>
<feature type="domain" description="Amine oxidase" evidence="1">
    <location>
        <begin position="11"/>
        <end position="373"/>
    </location>
</feature>
<dbReference type="PANTHER" id="PTHR10742">
    <property type="entry name" value="FLAVIN MONOAMINE OXIDASE"/>
    <property type="match status" value="1"/>
</dbReference>
<dbReference type="PANTHER" id="PTHR10742:SF398">
    <property type="entry name" value="AMINE OXIDASE DOMAIN-CONTAINING PROTEIN-RELATED"/>
    <property type="match status" value="1"/>
</dbReference>
<dbReference type="Pfam" id="PF01593">
    <property type="entry name" value="Amino_oxidase"/>
    <property type="match status" value="1"/>
</dbReference>
<evidence type="ECO:0000313" key="3">
    <source>
        <dbReference type="Proteomes" id="UP000791440"/>
    </source>
</evidence>
<reference evidence="2" key="1">
    <citation type="journal article" date="2016" name="Insect Biochem. Mol. Biol.">
        <title>Multifaceted biological insights from a draft genome sequence of the tobacco hornworm moth, Manduca sexta.</title>
        <authorList>
            <person name="Kanost M.R."/>
            <person name="Arrese E.L."/>
            <person name="Cao X."/>
            <person name="Chen Y.R."/>
            <person name="Chellapilla S."/>
            <person name="Goldsmith M.R."/>
            <person name="Grosse-Wilde E."/>
            <person name="Heckel D.G."/>
            <person name="Herndon N."/>
            <person name="Jiang H."/>
            <person name="Papanicolaou A."/>
            <person name="Qu J."/>
            <person name="Soulages J.L."/>
            <person name="Vogel H."/>
            <person name="Walters J."/>
            <person name="Waterhouse R.M."/>
            <person name="Ahn S.J."/>
            <person name="Almeida F.C."/>
            <person name="An C."/>
            <person name="Aqrawi P."/>
            <person name="Bretschneider A."/>
            <person name="Bryant W.B."/>
            <person name="Bucks S."/>
            <person name="Chao H."/>
            <person name="Chevignon G."/>
            <person name="Christen J.M."/>
            <person name="Clarke D.F."/>
            <person name="Dittmer N.T."/>
            <person name="Ferguson L.C.F."/>
            <person name="Garavelou S."/>
            <person name="Gordon K.H.J."/>
            <person name="Gunaratna R.T."/>
            <person name="Han Y."/>
            <person name="Hauser F."/>
            <person name="He Y."/>
            <person name="Heidel-Fischer H."/>
            <person name="Hirsh A."/>
            <person name="Hu Y."/>
            <person name="Jiang H."/>
            <person name="Kalra D."/>
            <person name="Klinner C."/>
            <person name="Konig C."/>
            <person name="Kovar C."/>
            <person name="Kroll A.R."/>
            <person name="Kuwar S.S."/>
            <person name="Lee S.L."/>
            <person name="Lehman R."/>
            <person name="Li K."/>
            <person name="Li Z."/>
            <person name="Liang H."/>
            <person name="Lovelace S."/>
            <person name="Lu Z."/>
            <person name="Mansfield J.H."/>
            <person name="McCulloch K.J."/>
            <person name="Mathew T."/>
            <person name="Morton B."/>
            <person name="Muzny D.M."/>
            <person name="Neunemann D."/>
            <person name="Ongeri F."/>
            <person name="Pauchet Y."/>
            <person name="Pu L.L."/>
            <person name="Pyrousis I."/>
            <person name="Rao X.J."/>
            <person name="Redding A."/>
            <person name="Roesel C."/>
            <person name="Sanchez-Gracia A."/>
            <person name="Schaack S."/>
            <person name="Shukla A."/>
            <person name="Tetreau G."/>
            <person name="Wang Y."/>
            <person name="Xiong G.H."/>
            <person name="Traut W."/>
            <person name="Walsh T.K."/>
            <person name="Worley K.C."/>
            <person name="Wu D."/>
            <person name="Wu W."/>
            <person name="Wu Y.Q."/>
            <person name="Zhang X."/>
            <person name="Zou Z."/>
            <person name="Zucker H."/>
            <person name="Briscoe A.D."/>
            <person name="Burmester T."/>
            <person name="Clem R.J."/>
            <person name="Feyereisen R."/>
            <person name="Grimmelikhuijzen C.J.P."/>
            <person name="Hamodrakas S.J."/>
            <person name="Hansson B.S."/>
            <person name="Huguet E."/>
            <person name="Jermiin L.S."/>
            <person name="Lan Q."/>
            <person name="Lehman H.K."/>
            <person name="Lorenzen M."/>
            <person name="Merzendorfer H."/>
            <person name="Michalopoulos I."/>
            <person name="Morton D.B."/>
            <person name="Muthukrishnan S."/>
            <person name="Oakeshott J.G."/>
            <person name="Palmer W."/>
            <person name="Park Y."/>
            <person name="Passarelli A.L."/>
            <person name="Rozas J."/>
            <person name="Schwartz L.M."/>
            <person name="Smith W."/>
            <person name="Southgate A."/>
            <person name="Vilcinskas A."/>
            <person name="Vogt R."/>
            <person name="Wang P."/>
            <person name="Werren J."/>
            <person name="Yu X.Q."/>
            <person name="Zhou J.J."/>
            <person name="Brown S.J."/>
            <person name="Scherer S.E."/>
            <person name="Richards S."/>
            <person name="Blissard G.W."/>
        </authorList>
    </citation>
    <scope>NUCLEOTIDE SEQUENCE</scope>
</reference>
<proteinExistence type="predicted"/>
<dbReference type="Proteomes" id="UP000791440">
    <property type="component" value="Unassembled WGS sequence"/>
</dbReference>
<dbReference type="InterPro" id="IPR002937">
    <property type="entry name" value="Amino_oxidase"/>
</dbReference>
<sequence>MDVIVIGCGASGLAAIRKLHDAGLQVLGLEAATRIGGRILTVEYCNGTVDLGAAWCHGEKNNIVFELAEPLGLLGKPDDYENYYMISNGELVPRDVCEEIISVLENEVYEADKNTKSISECVRGAINNHEILQKEPHITNWLTAIYEKLNHLGGEDDPKTGKSLRSLEESHICEGEFMLNWKDKGFKALLSVLLNQYPDPSKEIPVQILKNKEVTNVRWRTSQPGDTTNPLVQVKCKDGSLYAAKSVIITVSVGVLKERHANLFNPPLPKEKINCINNMQMCILDKIYIEFTKPWWSKACKYQLLWREEDKAQFSDQDRWIAEIFCLETVEYQPNLLRAWMYGKAAAFMEKLSNDEVKTGVNVLLERVLKKRFDVTPVKSVLRYSRFIVRVSFISIGYEMSSSWVRFTDQTTPIFCSITTPIIPFQREVSYAFYIKSRVYLNILTTRLLADKELPITSNFNQSMLDAIL</sequence>
<evidence type="ECO:0000313" key="2">
    <source>
        <dbReference type="EMBL" id="KAG6446088.1"/>
    </source>
</evidence>
<dbReference type="InterPro" id="IPR050281">
    <property type="entry name" value="Flavin_monoamine_oxidase"/>
</dbReference>
<accession>A0A922CHR9</accession>
<comment type="caution">
    <text evidence="2">The sequence shown here is derived from an EMBL/GenBank/DDBJ whole genome shotgun (WGS) entry which is preliminary data.</text>
</comment>
<evidence type="ECO:0000259" key="1">
    <source>
        <dbReference type="Pfam" id="PF01593"/>
    </source>
</evidence>
<protein>
    <recommendedName>
        <fullName evidence="1">Amine oxidase domain-containing protein</fullName>
    </recommendedName>
</protein>
<name>A0A922CHR9_MANSE</name>
<dbReference type="EMBL" id="JH668329">
    <property type="protein sequence ID" value="KAG6446088.1"/>
    <property type="molecule type" value="Genomic_DNA"/>
</dbReference>
<dbReference type="GO" id="GO:0046592">
    <property type="term" value="F:polyamine oxidase activity"/>
    <property type="evidence" value="ECO:0007669"/>
    <property type="project" value="TreeGrafter"/>
</dbReference>
<dbReference type="AlphaFoldDB" id="A0A922CHR9"/>
<gene>
    <name evidence="2" type="ORF">O3G_MSEX004240</name>
</gene>
<keyword evidence="3" id="KW-1185">Reference proteome</keyword>